<evidence type="ECO:0000313" key="4">
    <source>
        <dbReference type="Proteomes" id="UP000271974"/>
    </source>
</evidence>
<dbReference type="EMBL" id="RQTK01000010">
    <property type="protein sequence ID" value="RUS91529.1"/>
    <property type="molecule type" value="Genomic_DNA"/>
</dbReference>
<dbReference type="OrthoDB" id="1713558at2759"/>
<dbReference type="STRING" id="188477.A0A433UCK9"/>
<gene>
    <name evidence="3" type="ORF">EGW08_000750</name>
</gene>
<evidence type="ECO:0000313" key="3">
    <source>
        <dbReference type="EMBL" id="RUS91529.1"/>
    </source>
</evidence>
<accession>A0A433UCK9</accession>
<feature type="region of interest" description="Disordered" evidence="1">
    <location>
        <begin position="1"/>
        <end position="32"/>
    </location>
</feature>
<sequence length="105" mass="12231">MVVKDNKDVEMKDASSVDVTKSEEVKKEEEKKDPELLTLEDIKEHVRHIEKAVSTKEPRFMSRVIRALVTVRRKLNPRILRSLMKGYFIAPNVINKEELLPFLAD</sequence>
<comment type="caution">
    <text evidence="3">The sequence shown here is derived from an EMBL/GenBank/DDBJ whole genome shotgun (WGS) entry which is preliminary data.</text>
</comment>
<keyword evidence="4" id="KW-1185">Reference proteome</keyword>
<feature type="domain" description="26S proteasome non-ATPase regulatory subunit 3 N-terminal TPR repeats" evidence="2">
    <location>
        <begin position="35"/>
        <end position="103"/>
    </location>
</feature>
<dbReference type="InterPro" id="IPR057985">
    <property type="entry name" value="TPR_PSMD3_N"/>
</dbReference>
<dbReference type="AlphaFoldDB" id="A0A433UCK9"/>
<dbReference type="Pfam" id="PF25573">
    <property type="entry name" value="TPR_PSMD3_N"/>
    <property type="match status" value="1"/>
</dbReference>
<dbReference type="Proteomes" id="UP000271974">
    <property type="component" value="Unassembled WGS sequence"/>
</dbReference>
<evidence type="ECO:0000256" key="1">
    <source>
        <dbReference type="SAM" id="MobiDB-lite"/>
    </source>
</evidence>
<evidence type="ECO:0000259" key="2">
    <source>
        <dbReference type="Pfam" id="PF25573"/>
    </source>
</evidence>
<reference evidence="3 4" key="1">
    <citation type="submission" date="2019-01" db="EMBL/GenBank/DDBJ databases">
        <title>A draft genome assembly of the solar-powered sea slug Elysia chlorotica.</title>
        <authorList>
            <person name="Cai H."/>
            <person name="Li Q."/>
            <person name="Fang X."/>
            <person name="Li J."/>
            <person name="Curtis N.E."/>
            <person name="Altenburger A."/>
            <person name="Shibata T."/>
            <person name="Feng M."/>
            <person name="Maeda T."/>
            <person name="Schwartz J.A."/>
            <person name="Shigenobu S."/>
            <person name="Lundholm N."/>
            <person name="Nishiyama T."/>
            <person name="Yang H."/>
            <person name="Hasebe M."/>
            <person name="Li S."/>
            <person name="Pierce S.K."/>
            <person name="Wang J."/>
        </authorList>
    </citation>
    <scope>NUCLEOTIDE SEQUENCE [LARGE SCALE GENOMIC DNA]</scope>
    <source>
        <strain evidence="3">EC2010</strain>
        <tissue evidence="3">Whole organism of an adult</tissue>
    </source>
</reference>
<feature type="non-terminal residue" evidence="3">
    <location>
        <position position="105"/>
    </location>
</feature>
<organism evidence="3 4">
    <name type="scientific">Elysia chlorotica</name>
    <name type="common">Eastern emerald elysia</name>
    <name type="synonym">Sea slug</name>
    <dbReference type="NCBI Taxonomy" id="188477"/>
    <lineage>
        <taxon>Eukaryota</taxon>
        <taxon>Metazoa</taxon>
        <taxon>Spiralia</taxon>
        <taxon>Lophotrochozoa</taxon>
        <taxon>Mollusca</taxon>
        <taxon>Gastropoda</taxon>
        <taxon>Heterobranchia</taxon>
        <taxon>Euthyneura</taxon>
        <taxon>Panpulmonata</taxon>
        <taxon>Sacoglossa</taxon>
        <taxon>Placobranchoidea</taxon>
        <taxon>Plakobranchidae</taxon>
        <taxon>Elysia</taxon>
    </lineage>
</organism>
<name>A0A433UCK9_ELYCH</name>
<proteinExistence type="predicted"/>
<protein>
    <recommendedName>
        <fullName evidence="2">26S proteasome non-ATPase regulatory subunit 3 N-terminal TPR repeats domain-containing protein</fullName>
    </recommendedName>
</protein>